<dbReference type="SUPFAM" id="SSF53850">
    <property type="entry name" value="Periplasmic binding protein-like II"/>
    <property type="match status" value="1"/>
</dbReference>
<comment type="similarity">
    <text evidence="1">Belongs to the UPF0065 (bug) family.</text>
</comment>
<proteinExistence type="inferred from homology"/>
<dbReference type="EMBL" id="FUWJ01000011">
    <property type="protein sequence ID" value="SKA33551.1"/>
    <property type="molecule type" value="Genomic_DNA"/>
</dbReference>
<keyword evidence="4" id="KW-1185">Reference proteome</keyword>
<dbReference type="InterPro" id="IPR005064">
    <property type="entry name" value="BUG"/>
</dbReference>
<dbReference type="CDD" id="cd13578">
    <property type="entry name" value="PBP2_Bug27"/>
    <property type="match status" value="1"/>
</dbReference>
<dbReference type="PANTHER" id="PTHR42928:SF5">
    <property type="entry name" value="BLR1237 PROTEIN"/>
    <property type="match status" value="1"/>
</dbReference>
<dbReference type="InterPro" id="IPR042100">
    <property type="entry name" value="Bug_dom1"/>
</dbReference>
<keyword evidence="2" id="KW-0732">Signal</keyword>
<dbReference type="OrthoDB" id="7375033at2"/>
<dbReference type="Proteomes" id="UP000190092">
    <property type="component" value="Unassembled WGS sequence"/>
</dbReference>
<dbReference type="Pfam" id="PF03401">
    <property type="entry name" value="TctC"/>
    <property type="match status" value="1"/>
</dbReference>
<reference evidence="4" key="1">
    <citation type="submission" date="2017-02" db="EMBL/GenBank/DDBJ databases">
        <authorList>
            <person name="Varghese N."/>
            <person name="Submissions S."/>
        </authorList>
    </citation>
    <scope>NUCLEOTIDE SEQUENCE [LARGE SCALE GENOMIC DNA]</scope>
    <source>
        <strain evidence="4">ATCC 27094</strain>
    </source>
</reference>
<evidence type="ECO:0000256" key="1">
    <source>
        <dbReference type="ARBA" id="ARBA00006987"/>
    </source>
</evidence>
<evidence type="ECO:0000313" key="4">
    <source>
        <dbReference type="Proteomes" id="UP000190092"/>
    </source>
</evidence>
<feature type="chain" id="PRO_5010574636" evidence="2">
    <location>
        <begin position="29"/>
        <end position="328"/>
    </location>
</feature>
<evidence type="ECO:0000256" key="2">
    <source>
        <dbReference type="SAM" id="SignalP"/>
    </source>
</evidence>
<accession>A0A1T4SZZ2</accession>
<dbReference type="AlphaFoldDB" id="A0A1T4SZZ2"/>
<dbReference type="RefSeq" id="WP_085937094.1">
    <property type="nucleotide sequence ID" value="NZ_FUWJ01000011.1"/>
</dbReference>
<dbReference type="PIRSF" id="PIRSF017082">
    <property type="entry name" value="YflP"/>
    <property type="match status" value="1"/>
</dbReference>
<name>A0A1T4SZZ2_9HYPH</name>
<gene>
    <name evidence="3" type="ORF">SAMN02745126_05356</name>
</gene>
<protein>
    <submittedName>
        <fullName evidence="3">Tripartite-type tricarboxylate transporter, receptor component TctC</fullName>
    </submittedName>
</protein>
<keyword evidence="3" id="KW-0675">Receptor</keyword>
<organism evidence="3 4">
    <name type="scientific">Enhydrobacter aerosaccus</name>
    <dbReference type="NCBI Taxonomy" id="225324"/>
    <lineage>
        <taxon>Bacteria</taxon>
        <taxon>Pseudomonadati</taxon>
        <taxon>Pseudomonadota</taxon>
        <taxon>Alphaproteobacteria</taxon>
        <taxon>Hyphomicrobiales</taxon>
        <taxon>Enhydrobacter</taxon>
    </lineage>
</organism>
<dbReference type="STRING" id="225324.SAMN02745126_05356"/>
<dbReference type="Gene3D" id="3.40.190.10">
    <property type="entry name" value="Periplasmic binding protein-like II"/>
    <property type="match status" value="1"/>
</dbReference>
<dbReference type="Gene3D" id="3.40.190.150">
    <property type="entry name" value="Bordetella uptake gene, domain 1"/>
    <property type="match status" value="1"/>
</dbReference>
<sequence length="328" mass="35072">MTRTIRRRTLLSAAVATPMLARHGWAQAAYPNKTLRMVVPFAPGGTTDLLGRIAAQYLTETLGQQVVVDNKSGAGGNVGAEIVAKAPPDGYTLLLGTIGTGVTNQFLYKTMPYDSVKSFVPIALFGEVANVLAVNPNMPVKTVAEYVEYCKKQGDNKVSFGSPAVGGSGHLAMEYFESLAGFRVEHVVYRGSSLVLKDLLAGHIPSTMDNLPPYLPHIQSGALRALGVSTSKRWFALPDVPTIAESGYPGFDAAPWWYVAAPAGTPAEIVKKLSDDLVKASKDPEVIKRIRDAGAAELGGSSEDLARFMAAETVKWRKVVEAAKLEPQ</sequence>
<evidence type="ECO:0000313" key="3">
    <source>
        <dbReference type="EMBL" id="SKA33551.1"/>
    </source>
</evidence>
<feature type="signal peptide" evidence="2">
    <location>
        <begin position="1"/>
        <end position="28"/>
    </location>
</feature>
<dbReference type="PANTHER" id="PTHR42928">
    <property type="entry name" value="TRICARBOXYLATE-BINDING PROTEIN"/>
    <property type="match status" value="1"/>
</dbReference>